<dbReference type="AlphaFoldDB" id="A0A3B3Q799"/>
<dbReference type="InterPro" id="IPR036361">
    <property type="entry name" value="SAP_dom_sf"/>
</dbReference>
<evidence type="ECO:0000259" key="3">
    <source>
        <dbReference type="PROSITE" id="PS50800"/>
    </source>
</evidence>
<feature type="domain" description="SAP" evidence="3">
    <location>
        <begin position="6"/>
        <end position="40"/>
    </location>
</feature>
<dbReference type="PROSITE" id="PS50800">
    <property type="entry name" value="SAP"/>
    <property type="match status" value="1"/>
</dbReference>
<evidence type="ECO:0000313" key="4">
    <source>
        <dbReference type="Ensembl" id="ENSPKIP00000002522.1"/>
    </source>
</evidence>
<dbReference type="InterPro" id="IPR003034">
    <property type="entry name" value="SAP_dom"/>
</dbReference>
<evidence type="ECO:0000256" key="2">
    <source>
        <dbReference type="ARBA" id="ARBA00046328"/>
    </source>
</evidence>
<dbReference type="Gene3D" id="1.10.720.30">
    <property type="entry name" value="SAP domain"/>
    <property type="match status" value="1"/>
</dbReference>
<dbReference type="SMART" id="SM00513">
    <property type="entry name" value="SAP"/>
    <property type="match status" value="1"/>
</dbReference>
<evidence type="ECO:0000313" key="5">
    <source>
        <dbReference type="Proteomes" id="UP000261540"/>
    </source>
</evidence>
<keyword evidence="5" id="KW-1185">Reference proteome</keyword>
<dbReference type="SUPFAM" id="SSF68906">
    <property type="entry name" value="SAP domain"/>
    <property type="match status" value="1"/>
</dbReference>
<dbReference type="PANTHER" id="PTHR46551:SF1">
    <property type="entry name" value="SAP DOMAIN-CONTAINING RIBONUCLEOPROTEIN"/>
    <property type="match status" value="1"/>
</dbReference>
<protein>
    <recommendedName>
        <fullName evidence="3">SAP domain-containing protein</fullName>
    </recommendedName>
</protein>
<dbReference type="Pfam" id="PF02037">
    <property type="entry name" value="SAP"/>
    <property type="match status" value="1"/>
</dbReference>
<sequence>MNLAEIKKLKVADLRAKLQERGLDSKGLKADLVERLMSAIEAESQGIRHNKAGVAILLNSAIRFLMFWCHSSVFHLL</sequence>
<accession>A0A3B3Q799</accession>
<reference evidence="4" key="1">
    <citation type="submission" date="2025-08" db="UniProtKB">
        <authorList>
            <consortium name="Ensembl"/>
        </authorList>
    </citation>
    <scope>IDENTIFICATION</scope>
</reference>
<reference evidence="4" key="2">
    <citation type="submission" date="2025-09" db="UniProtKB">
        <authorList>
            <consortium name="Ensembl"/>
        </authorList>
    </citation>
    <scope>IDENTIFICATION</scope>
</reference>
<dbReference type="PANTHER" id="PTHR46551">
    <property type="entry name" value="SAP DOMAIN-CONTAINING RIBONUCLEOPROTEIN"/>
    <property type="match status" value="1"/>
</dbReference>
<dbReference type="InterPro" id="IPR052240">
    <property type="entry name" value="SAP_domain_ribonucleoprotein"/>
</dbReference>
<dbReference type="GO" id="GO:0016973">
    <property type="term" value="P:poly(A)+ mRNA export from nucleus"/>
    <property type="evidence" value="ECO:0007669"/>
    <property type="project" value="TreeGrafter"/>
</dbReference>
<keyword evidence="1" id="KW-0597">Phosphoprotein</keyword>
<dbReference type="STRING" id="1676925.ENSPKIP00000002522"/>
<comment type="similarity">
    <text evidence="2">Belongs to the SAP domain-containing ribonucleoprotein family.</text>
</comment>
<dbReference type="Ensembl" id="ENSPKIT00000026468.1">
    <property type="protein sequence ID" value="ENSPKIP00000002522.1"/>
    <property type="gene ID" value="ENSPKIG00000020382.1"/>
</dbReference>
<dbReference type="Proteomes" id="UP000261540">
    <property type="component" value="Unplaced"/>
</dbReference>
<organism evidence="4 5">
    <name type="scientific">Paramormyrops kingsleyae</name>
    <dbReference type="NCBI Taxonomy" id="1676925"/>
    <lineage>
        <taxon>Eukaryota</taxon>
        <taxon>Metazoa</taxon>
        <taxon>Chordata</taxon>
        <taxon>Craniata</taxon>
        <taxon>Vertebrata</taxon>
        <taxon>Euteleostomi</taxon>
        <taxon>Actinopterygii</taxon>
        <taxon>Neopterygii</taxon>
        <taxon>Teleostei</taxon>
        <taxon>Osteoglossocephala</taxon>
        <taxon>Osteoglossomorpha</taxon>
        <taxon>Osteoglossiformes</taxon>
        <taxon>Mormyridae</taxon>
        <taxon>Paramormyrops</taxon>
    </lineage>
</organism>
<evidence type="ECO:0000256" key="1">
    <source>
        <dbReference type="ARBA" id="ARBA00022553"/>
    </source>
</evidence>
<dbReference type="GO" id="GO:0005634">
    <property type="term" value="C:nucleus"/>
    <property type="evidence" value="ECO:0007669"/>
    <property type="project" value="TreeGrafter"/>
</dbReference>
<name>A0A3B3Q799_9TELE</name>
<proteinExistence type="inferred from homology"/>